<reference evidence="2" key="1">
    <citation type="journal article" date="2019" name="Int. J. Syst. Evol. Microbiol.">
        <title>The Global Catalogue of Microorganisms (GCM) 10K type strain sequencing project: providing services to taxonomists for standard genome sequencing and annotation.</title>
        <authorList>
            <consortium name="The Broad Institute Genomics Platform"/>
            <consortium name="The Broad Institute Genome Sequencing Center for Infectious Disease"/>
            <person name="Wu L."/>
            <person name="Ma J."/>
        </authorList>
    </citation>
    <scope>NUCLEOTIDE SEQUENCE [LARGE SCALE GENOMIC DNA]</scope>
    <source>
        <strain evidence="2">NBRC 101365</strain>
    </source>
</reference>
<sequence length="80" mass="8573">MQAAPPLAGAIASLRECRLVSGRSGVTKARVFRQAAFQRFYPRGSPPAAQAEPARSFRSTGDLLLLAVFARLPHGCYDAV</sequence>
<name>A0ABQ6CXE2_9HYPH</name>
<proteinExistence type="predicted"/>
<keyword evidence="2" id="KW-1185">Reference proteome</keyword>
<organism evidence="1 2">
    <name type="scientific">Labrys miyagiensis</name>
    <dbReference type="NCBI Taxonomy" id="346912"/>
    <lineage>
        <taxon>Bacteria</taxon>
        <taxon>Pseudomonadati</taxon>
        <taxon>Pseudomonadota</taxon>
        <taxon>Alphaproteobacteria</taxon>
        <taxon>Hyphomicrobiales</taxon>
        <taxon>Xanthobacteraceae</taxon>
        <taxon>Labrys</taxon>
    </lineage>
</organism>
<comment type="caution">
    <text evidence="1">The sequence shown here is derived from an EMBL/GenBank/DDBJ whole genome shotgun (WGS) entry which is preliminary data.</text>
</comment>
<dbReference type="EMBL" id="BSPC01000101">
    <property type="protein sequence ID" value="GLS24277.1"/>
    <property type="molecule type" value="Genomic_DNA"/>
</dbReference>
<gene>
    <name evidence="1" type="ORF">GCM10007874_72990</name>
</gene>
<dbReference type="Proteomes" id="UP001156882">
    <property type="component" value="Unassembled WGS sequence"/>
</dbReference>
<protein>
    <submittedName>
        <fullName evidence="1">Uncharacterized protein</fullName>
    </submittedName>
</protein>
<evidence type="ECO:0000313" key="2">
    <source>
        <dbReference type="Proteomes" id="UP001156882"/>
    </source>
</evidence>
<evidence type="ECO:0000313" key="1">
    <source>
        <dbReference type="EMBL" id="GLS24277.1"/>
    </source>
</evidence>
<accession>A0ABQ6CXE2</accession>